<gene>
    <name evidence="2" type="ORF">POM88_035592</name>
    <name evidence="3" type="ORF">POM88_035595</name>
</gene>
<evidence type="ECO:0000313" key="4">
    <source>
        <dbReference type="Proteomes" id="UP001237642"/>
    </source>
</evidence>
<keyword evidence="4" id="KW-1185">Reference proteome</keyword>
<dbReference type="AlphaFoldDB" id="A0AAD8HLN1"/>
<evidence type="ECO:0000313" key="3">
    <source>
        <dbReference type="EMBL" id="KAK1369503.1"/>
    </source>
</evidence>
<feature type="compositionally biased region" description="Polar residues" evidence="1">
    <location>
        <begin position="78"/>
        <end position="88"/>
    </location>
</feature>
<evidence type="ECO:0000313" key="2">
    <source>
        <dbReference type="EMBL" id="KAK1369500.1"/>
    </source>
</evidence>
<accession>A0AAD8HLN1</accession>
<sequence length="203" mass="21934">MAAHVLDSSTSTGYSPGLLGSSPLDIQSSSSSGQKIPSKNDVSTPLRPVNPADFDTDIVPSQPPFHAIEPHSTDHTSHPNSPTFSSVDPSLHHDPSSTINPSITSSRVESCPIPVRRSTRVKQLPPKLHDYVLSNAPSNATFHSAAYNVYADPTLSKMDKPYLDSLHQVLSVHEPSSYAKAKSDPKWVQAMQDELDALDNNDT</sequence>
<feature type="compositionally biased region" description="Basic and acidic residues" evidence="1">
    <location>
        <begin position="68"/>
        <end position="77"/>
    </location>
</feature>
<comment type="caution">
    <text evidence="2">The sequence shown here is derived from an EMBL/GenBank/DDBJ whole genome shotgun (WGS) entry which is preliminary data.</text>
</comment>
<dbReference type="EMBL" id="JAUIZM010000008">
    <property type="protein sequence ID" value="KAK1369500.1"/>
    <property type="molecule type" value="Genomic_DNA"/>
</dbReference>
<feature type="compositionally biased region" description="Low complexity" evidence="1">
    <location>
        <begin position="96"/>
        <end position="106"/>
    </location>
</feature>
<evidence type="ECO:0000256" key="1">
    <source>
        <dbReference type="SAM" id="MobiDB-lite"/>
    </source>
</evidence>
<name>A0AAD8HLN1_9APIA</name>
<reference evidence="2" key="2">
    <citation type="submission" date="2023-05" db="EMBL/GenBank/DDBJ databases">
        <authorList>
            <person name="Schelkunov M.I."/>
        </authorList>
    </citation>
    <scope>NUCLEOTIDE SEQUENCE</scope>
    <source>
        <strain evidence="2">Hsosn_3</strain>
        <tissue evidence="2">Leaf</tissue>
    </source>
</reference>
<organism evidence="2 4">
    <name type="scientific">Heracleum sosnowskyi</name>
    <dbReference type="NCBI Taxonomy" id="360622"/>
    <lineage>
        <taxon>Eukaryota</taxon>
        <taxon>Viridiplantae</taxon>
        <taxon>Streptophyta</taxon>
        <taxon>Embryophyta</taxon>
        <taxon>Tracheophyta</taxon>
        <taxon>Spermatophyta</taxon>
        <taxon>Magnoliopsida</taxon>
        <taxon>eudicotyledons</taxon>
        <taxon>Gunneridae</taxon>
        <taxon>Pentapetalae</taxon>
        <taxon>asterids</taxon>
        <taxon>campanulids</taxon>
        <taxon>Apiales</taxon>
        <taxon>Apiaceae</taxon>
        <taxon>Apioideae</taxon>
        <taxon>apioid superclade</taxon>
        <taxon>Tordylieae</taxon>
        <taxon>Tordyliinae</taxon>
        <taxon>Heracleum</taxon>
    </lineage>
</organism>
<dbReference type="EMBL" id="JAUIZM010000008">
    <property type="protein sequence ID" value="KAK1369503.1"/>
    <property type="molecule type" value="Genomic_DNA"/>
</dbReference>
<protein>
    <submittedName>
        <fullName evidence="2">Uncharacterized protein</fullName>
    </submittedName>
</protein>
<proteinExistence type="predicted"/>
<feature type="region of interest" description="Disordered" evidence="1">
    <location>
        <begin position="1"/>
        <end position="113"/>
    </location>
</feature>
<reference evidence="2" key="1">
    <citation type="submission" date="2023-02" db="EMBL/GenBank/DDBJ databases">
        <title>Genome of toxic invasive species Heracleum sosnowskyi carries increased number of genes despite the absence of recent whole-genome duplications.</title>
        <authorList>
            <person name="Schelkunov M."/>
            <person name="Shtratnikova V."/>
            <person name="Makarenko M."/>
            <person name="Klepikova A."/>
            <person name="Omelchenko D."/>
            <person name="Novikova G."/>
            <person name="Obukhova E."/>
            <person name="Bogdanov V."/>
            <person name="Penin A."/>
            <person name="Logacheva M."/>
        </authorList>
    </citation>
    <scope>NUCLEOTIDE SEQUENCE</scope>
    <source>
        <strain evidence="2">Hsosn_3</strain>
        <tissue evidence="2">Leaf</tissue>
    </source>
</reference>
<feature type="compositionally biased region" description="Low complexity" evidence="1">
    <location>
        <begin position="19"/>
        <end position="39"/>
    </location>
</feature>
<dbReference type="Proteomes" id="UP001237642">
    <property type="component" value="Unassembled WGS sequence"/>
</dbReference>